<reference evidence="1 2" key="1">
    <citation type="journal article" date="2021" name="Elife">
        <title>Chloroplast acquisition without the gene transfer in kleptoplastic sea slugs, Plakobranchus ocellatus.</title>
        <authorList>
            <person name="Maeda T."/>
            <person name="Takahashi S."/>
            <person name="Yoshida T."/>
            <person name="Shimamura S."/>
            <person name="Takaki Y."/>
            <person name="Nagai Y."/>
            <person name="Toyoda A."/>
            <person name="Suzuki Y."/>
            <person name="Arimoto A."/>
            <person name="Ishii H."/>
            <person name="Satoh N."/>
            <person name="Nishiyama T."/>
            <person name="Hasebe M."/>
            <person name="Maruyama T."/>
            <person name="Minagawa J."/>
            <person name="Obokata J."/>
            <person name="Shigenobu S."/>
        </authorList>
    </citation>
    <scope>NUCLEOTIDE SEQUENCE [LARGE SCALE GENOMIC DNA]</scope>
</reference>
<sequence>MKQSYLMGIFKYPFEPRMITAGRPTLSSPIICLCVPLPKSCFLDIRTLKDELLNGAILTSGVIFGSDLPRIGQWAVIITMGLHCGMQQFPTLPACLYDYPTSELVCCLYSERL</sequence>
<organism evidence="1 2">
    <name type="scientific">Elysia marginata</name>
    <dbReference type="NCBI Taxonomy" id="1093978"/>
    <lineage>
        <taxon>Eukaryota</taxon>
        <taxon>Metazoa</taxon>
        <taxon>Spiralia</taxon>
        <taxon>Lophotrochozoa</taxon>
        <taxon>Mollusca</taxon>
        <taxon>Gastropoda</taxon>
        <taxon>Heterobranchia</taxon>
        <taxon>Euthyneura</taxon>
        <taxon>Panpulmonata</taxon>
        <taxon>Sacoglossa</taxon>
        <taxon>Placobranchoidea</taxon>
        <taxon>Plakobranchidae</taxon>
        <taxon>Elysia</taxon>
    </lineage>
</organism>
<keyword evidence="2" id="KW-1185">Reference proteome</keyword>
<evidence type="ECO:0000313" key="1">
    <source>
        <dbReference type="EMBL" id="GFS27595.1"/>
    </source>
</evidence>
<comment type="caution">
    <text evidence="1">The sequence shown here is derived from an EMBL/GenBank/DDBJ whole genome shotgun (WGS) entry which is preliminary data.</text>
</comment>
<gene>
    <name evidence="1" type="ORF">ElyMa_005285000</name>
</gene>
<dbReference type="EMBL" id="BMAT01010543">
    <property type="protein sequence ID" value="GFS27595.1"/>
    <property type="molecule type" value="Genomic_DNA"/>
</dbReference>
<dbReference type="AlphaFoldDB" id="A0AAV4JZ89"/>
<protein>
    <submittedName>
        <fullName evidence="1">Uncharacterized protein</fullName>
    </submittedName>
</protein>
<name>A0AAV4JZ89_9GAST</name>
<proteinExistence type="predicted"/>
<dbReference type="Proteomes" id="UP000762676">
    <property type="component" value="Unassembled WGS sequence"/>
</dbReference>
<accession>A0AAV4JZ89</accession>
<evidence type="ECO:0000313" key="2">
    <source>
        <dbReference type="Proteomes" id="UP000762676"/>
    </source>
</evidence>